<dbReference type="NCBIfam" id="TIGR03437">
    <property type="entry name" value="Soli_cterm"/>
    <property type="match status" value="1"/>
</dbReference>
<name>A0A1G2TZR7_9BACT</name>
<keyword evidence="1" id="KW-0732">Signal</keyword>
<reference evidence="2 3" key="1">
    <citation type="journal article" date="2016" name="Nat. Commun.">
        <title>Thousands of microbial genomes shed light on interconnected biogeochemical processes in an aquifer system.</title>
        <authorList>
            <person name="Anantharaman K."/>
            <person name="Brown C.T."/>
            <person name="Hug L.A."/>
            <person name="Sharon I."/>
            <person name="Castelle C.J."/>
            <person name="Probst A.J."/>
            <person name="Thomas B.C."/>
            <person name="Singh A."/>
            <person name="Wilkins M.J."/>
            <person name="Karaoz U."/>
            <person name="Brodie E.L."/>
            <person name="Williams K.H."/>
            <person name="Hubbard S.S."/>
            <person name="Banfield J.F."/>
        </authorList>
    </citation>
    <scope>NUCLEOTIDE SEQUENCE [LARGE SCALE GENOMIC DNA]</scope>
</reference>
<evidence type="ECO:0000256" key="1">
    <source>
        <dbReference type="SAM" id="SignalP"/>
    </source>
</evidence>
<dbReference type="InterPro" id="IPR017803">
    <property type="entry name" value="CHP03437_C"/>
</dbReference>
<protein>
    <submittedName>
        <fullName evidence="2">Uncharacterized protein</fullName>
    </submittedName>
</protein>
<dbReference type="AlphaFoldDB" id="A0A1G2TZR7"/>
<evidence type="ECO:0000313" key="2">
    <source>
        <dbReference type="EMBL" id="OHB02629.1"/>
    </source>
</evidence>
<feature type="signal peptide" evidence="1">
    <location>
        <begin position="1"/>
        <end position="23"/>
    </location>
</feature>
<comment type="caution">
    <text evidence="2">The sequence shown here is derived from an EMBL/GenBank/DDBJ whole genome shotgun (WGS) entry which is preliminary data.</text>
</comment>
<dbReference type="EMBL" id="MHWA01000001">
    <property type="protein sequence ID" value="OHB02629.1"/>
    <property type="molecule type" value="Genomic_DNA"/>
</dbReference>
<sequence length="666" mass="74005">MRKATFILLFLSLLLAVVATAQAQESVQFRGAELQNWTNKLPPEILGGSQIPLWIGTHEWGSALLAVNPTTIPTTSLYFLPEGGESFQKVWDDSGELTKLAEFNSDGTISVTYPSLNKYGMVMITRTWPTEDAQSFFFDPETLKVKPLFAGGEKGIKVVLSDGSETFIYDYKTPWPISKTTFAVPLDLAYSFQNGVYEFDSETGVFRLLSLHREIGNELVRISQVVGDSEGNLYWWVERNLYKFDRGPRALGIQADALVNSGQIVLRSISRTNGTYGESYSSLAPDGKITPLFGWTDDPNSSTPFSRLYYRDFNPNFGIFPVKYRDGSINLMMWNGEELIPWIQSGNTLPGNLGVIHSLKSHLLGRTGITSVYQDTGLFFSFNESGTAEGLYWFKKSGNWKPPSLKINRVVSSTTFVTEKFSAGEIATLFFTGDQLPEAITVDGVDAPILYSFIEDGEGQINFFLPDSLKGLKEVEVVLEGLNEDSFPVWIELDDNPLPKPFMTVVLRSDGTEIEPGFKFPVITADLLDENGDPILDQQGNRRQIYVGPNDGTTSFHPIGGDRLVTMWTTGCGFANIADGVPTPYPGVPINYSFKLYVGGVQPEISWLGRTSGFMGLCQINFQIPSGITPRISLPGEPPAPRDSVPMWFETYDGRRSDIFWLIVKQ</sequence>
<accession>A0A1G2TZR7</accession>
<proteinExistence type="predicted"/>
<feature type="chain" id="PRO_5009584645" evidence="1">
    <location>
        <begin position="24"/>
        <end position="666"/>
    </location>
</feature>
<evidence type="ECO:0000313" key="3">
    <source>
        <dbReference type="Proteomes" id="UP000178404"/>
    </source>
</evidence>
<organism evidence="2 3">
    <name type="scientific">Candidatus Zambryskibacteria bacterium RIFCSPLOWO2_01_FULL_35_19</name>
    <dbReference type="NCBI Taxonomy" id="1802757"/>
    <lineage>
        <taxon>Bacteria</taxon>
        <taxon>Candidatus Zambryskiibacteriota</taxon>
    </lineage>
</organism>
<gene>
    <name evidence="2" type="ORF">A3A90_01725</name>
</gene>
<dbReference type="Proteomes" id="UP000178404">
    <property type="component" value="Unassembled WGS sequence"/>
</dbReference>